<feature type="domain" description="Hydrophobic seed protein" evidence="3">
    <location>
        <begin position="144"/>
        <end position="203"/>
    </location>
</feature>
<dbReference type="SUPFAM" id="SSF47699">
    <property type="entry name" value="Bifunctional inhibitor/lipid-transfer protein/seed storage 2S albumin"/>
    <property type="match status" value="1"/>
</dbReference>
<evidence type="ECO:0000259" key="3">
    <source>
        <dbReference type="Pfam" id="PF14547"/>
    </source>
</evidence>
<dbReference type="STRING" id="40148.A0A0D9Z4Q6"/>
<protein>
    <recommendedName>
        <fullName evidence="3">Hydrophobic seed protein domain-containing protein</fullName>
    </recommendedName>
</protein>
<sequence length="209" mass="21174">MVASMASAAFVLVAIVLPISPFAHAQRPTQPPIVAPTMPPTPPPTQPPSPGPMAPMPTHAADATTTSADAVATAANTATVPRTHAADATTSGTDAVTASANTTAVPRTDAANATTSGADAVTASAKPTTATRPLPTHQNKCTKLSLFDLVLNPSKARQQCCPPLEDLSSSGATDCLCRAFKGPIGVLPPPIRVILGLCGKTVELNLFCH</sequence>
<feature type="compositionally biased region" description="Polar residues" evidence="1">
    <location>
        <begin position="125"/>
        <end position="136"/>
    </location>
</feature>
<dbReference type="HOGENOM" id="CLU_072186_0_0_1"/>
<feature type="region of interest" description="Disordered" evidence="1">
    <location>
        <begin position="28"/>
        <end position="65"/>
    </location>
</feature>
<reference evidence="4" key="2">
    <citation type="submission" date="2018-05" db="EMBL/GenBank/DDBJ databases">
        <title>OgluRS3 (Oryza glumaepatula Reference Sequence Version 3).</title>
        <authorList>
            <person name="Zhang J."/>
            <person name="Kudrna D."/>
            <person name="Lee S."/>
            <person name="Talag J."/>
            <person name="Welchert J."/>
            <person name="Wing R.A."/>
        </authorList>
    </citation>
    <scope>NUCLEOTIDE SEQUENCE [LARGE SCALE GENOMIC DNA]</scope>
</reference>
<dbReference type="Gene3D" id="1.10.110.10">
    <property type="entry name" value="Plant lipid-transfer and hydrophobic proteins"/>
    <property type="match status" value="1"/>
</dbReference>
<reference evidence="4" key="1">
    <citation type="submission" date="2015-04" db="UniProtKB">
        <authorList>
            <consortium name="EnsemblPlants"/>
        </authorList>
    </citation>
    <scope>IDENTIFICATION</scope>
</reference>
<dbReference type="InterPro" id="IPR027923">
    <property type="entry name" value="Hydrophob_seed_dom"/>
</dbReference>
<keyword evidence="2" id="KW-0732">Signal</keyword>
<organism evidence="4">
    <name type="scientific">Oryza glumipatula</name>
    <dbReference type="NCBI Taxonomy" id="40148"/>
    <lineage>
        <taxon>Eukaryota</taxon>
        <taxon>Viridiplantae</taxon>
        <taxon>Streptophyta</taxon>
        <taxon>Embryophyta</taxon>
        <taxon>Tracheophyta</taxon>
        <taxon>Spermatophyta</taxon>
        <taxon>Magnoliopsida</taxon>
        <taxon>Liliopsida</taxon>
        <taxon>Poales</taxon>
        <taxon>Poaceae</taxon>
        <taxon>BOP clade</taxon>
        <taxon>Oryzoideae</taxon>
        <taxon>Oryzeae</taxon>
        <taxon>Oryzinae</taxon>
        <taxon>Oryza</taxon>
    </lineage>
</organism>
<feature type="compositionally biased region" description="Low complexity" evidence="1">
    <location>
        <begin position="56"/>
        <end position="65"/>
    </location>
</feature>
<feature type="signal peptide" evidence="2">
    <location>
        <begin position="1"/>
        <end position="25"/>
    </location>
</feature>
<feature type="region of interest" description="Disordered" evidence="1">
    <location>
        <begin position="111"/>
        <end position="136"/>
    </location>
</feature>
<feature type="chain" id="PRO_5002351856" description="Hydrophobic seed protein domain-containing protein" evidence="2">
    <location>
        <begin position="26"/>
        <end position="209"/>
    </location>
</feature>
<evidence type="ECO:0000313" key="5">
    <source>
        <dbReference type="Proteomes" id="UP000026961"/>
    </source>
</evidence>
<dbReference type="Proteomes" id="UP000026961">
    <property type="component" value="Chromosome 3"/>
</dbReference>
<name>A0A0D9Z4Q6_9ORYZ</name>
<feature type="compositionally biased region" description="Pro residues" evidence="1">
    <location>
        <begin position="29"/>
        <end position="55"/>
    </location>
</feature>
<dbReference type="Pfam" id="PF14547">
    <property type="entry name" value="Hydrophob_seed"/>
    <property type="match status" value="1"/>
</dbReference>
<dbReference type="InterPro" id="IPR036312">
    <property type="entry name" value="Bifun_inhib/LTP/seed_sf"/>
</dbReference>
<keyword evidence="5" id="KW-1185">Reference proteome</keyword>
<evidence type="ECO:0000256" key="2">
    <source>
        <dbReference type="SAM" id="SignalP"/>
    </source>
</evidence>
<dbReference type="AlphaFoldDB" id="A0A0D9Z4Q6"/>
<evidence type="ECO:0000313" key="4">
    <source>
        <dbReference type="EnsemblPlants" id="OGLUM03G10590.1"/>
    </source>
</evidence>
<evidence type="ECO:0000256" key="1">
    <source>
        <dbReference type="SAM" id="MobiDB-lite"/>
    </source>
</evidence>
<dbReference type="Gramene" id="OGLUM03G10590.1">
    <property type="protein sequence ID" value="OGLUM03G10590.1"/>
    <property type="gene ID" value="OGLUM03G10590"/>
</dbReference>
<accession>A0A0D9Z4Q6</accession>
<dbReference type="EnsemblPlants" id="OGLUM03G10590.1">
    <property type="protein sequence ID" value="OGLUM03G10590.1"/>
    <property type="gene ID" value="OGLUM03G10590"/>
</dbReference>
<proteinExistence type="predicted"/>